<reference evidence="2" key="3">
    <citation type="submission" date="2025-09" db="UniProtKB">
        <authorList>
            <consortium name="Ensembl"/>
        </authorList>
    </citation>
    <scope>IDENTIFICATION</scope>
</reference>
<dbReference type="eggNOG" id="KOG1208">
    <property type="taxonomic scope" value="Eukaryota"/>
</dbReference>
<sequence length="477" mass="53461">MLSYEEAEDSVADLLAVMLDQVMEECYKVYLDRQCIPYVINQAREAMIQIIEWRFLVRDEGEVDVPTDPTWQEDEEPVPGITDCWAQGSVPVVQTTPAPLESEVPLAILLEKTPAVEVEALPDRDMAVGVAPGLLSSLLKEDEEEEEEEEKEEKEQEELPQPSFPDVHPLESRASRFRSKEGLPPVKAARASLYLHRLSIRPLQTGDKTVRTTRFSFPLSSQASSEREKEPFLQKLSQISLKPQEHEEVGHPLMLPPSCSNLLRIQVGRPPITKDVSYDSHGCVTLVPRLDPARLPKHWIRPTMEVVDVDEESRRREALKTVSGRCPVRGRPRQRPLQLSMARRRDTVVGFNGVQPLGALPGLLWEGPGLTLQEEAVQLPPPPERVLEPTGLIFVKPTLLMERVDLAPGVTLRYRSSPTHCLPPMAPLEDGVARKAHGELRTLSTQTPFPTASAEQPPSRPLPRLHPRVAARPRCPC</sequence>
<dbReference type="Proteomes" id="UP000001646">
    <property type="component" value="Unplaced"/>
</dbReference>
<gene>
    <name evidence="2" type="primary">c5h2orf81</name>
</gene>
<organism evidence="2 3">
    <name type="scientific">Anolis carolinensis</name>
    <name type="common">Green anole</name>
    <name type="synonym">American chameleon</name>
    <dbReference type="NCBI Taxonomy" id="28377"/>
    <lineage>
        <taxon>Eukaryota</taxon>
        <taxon>Metazoa</taxon>
        <taxon>Chordata</taxon>
        <taxon>Craniata</taxon>
        <taxon>Vertebrata</taxon>
        <taxon>Euteleostomi</taxon>
        <taxon>Lepidosauria</taxon>
        <taxon>Squamata</taxon>
        <taxon>Bifurcata</taxon>
        <taxon>Unidentata</taxon>
        <taxon>Episquamata</taxon>
        <taxon>Toxicofera</taxon>
        <taxon>Iguania</taxon>
        <taxon>Dactyloidae</taxon>
        <taxon>Anolis</taxon>
    </lineage>
</organism>
<feature type="compositionally biased region" description="Basic and acidic residues" evidence="1">
    <location>
        <begin position="168"/>
        <end position="181"/>
    </location>
</feature>
<feature type="compositionally biased region" description="Polar residues" evidence="1">
    <location>
        <begin position="442"/>
        <end position="456"/>
    </location>
</feature>
<feature type="region of interest" description="Disordered" evidence="1">
    <location>
        <begin position="140"/>
        <end position="182"/>
    </location>
</feature>
<protein>
    <submittedName>
        <fullName evidence="2">Uncharacterized protein</fullName>
    </submittedName>
</protein>
<dbReference type="InterPro" id="IPR028042">
    <property type="entry name" value="DUF4639"/>
</dbReference>
<dbReference type="InParanoid" id="H9GAD5"/>
<dbReference type="AlphaFoldDB" id="H9GAD5"/>
<dbReference type="STRING" id="28377.ENSACAP00000005475"/>
<dbReference type="Bgee" id="ENSACAG00000005612">
    <property type="expression patterns" value="Expressed in kidney and 9 other cell types or tissues"/>
</dbReference>
<evidence type="ECO:0000256" key="1">
    <source>
        <dbReference type="SAM" id="MobiDB-lite"/>
    </source>
</evidence>
<dbReference type="Pfam" id="PF15479">
    <property type="entry name" value="DUF4639"/>
    <property type="match status" value="1"/>
</dbReference>
<dbReference type="GeneID" id="103281005"/>
<dbReference type="GeneTree" id="ENSGT00940000167385"/>
<reference evidence="2" key="2">
    <citation type="submission" date="2025-08" db="UniProtKB">
        <authorList>
            <consortium name="Ensembl"/>
        </authorList>
    </citation>
    <scope>IDENTIFICATION</scope>
</reference>
<dbReference type="PANTHER" id="PTHR34438:SF1">
    <property type="entry name" value="CHROMOSOME 2 OPEN READING FRAME 81"/>
    <property type="match status" value="1"/>
</dbReference>
<feature type="compositionally biased region" description="Acidic residues" evidence="1">
    <location>
        <begin position="141"/>
        <end position="158"/>
    </location>
</feature>
<proteinExistence type="predicted"/>
<reference evidence="2" key="1">
    <citation type="submission" date="2009-12" db="EMBL/GenBank/DDBJ databases">
        <title>The Genome Sequence of Anolis carolinensis (Green Anole Lizard).</title>
        <authorList>
            <consortium name="The Genome Sequencing Platform"/>
            <person name="Di Palma F."/>
            <person name="Alfoldi J."/>
            <person name="Heiman D."/>
            <person name="Young S."/>
            <person name="Grabherr M."/>
            <person name="Johnson J."/>
            <person name="Lander E.S."/>
            <person name="Lindblad-Toh K."/>
        </authorList>
    </citation>
    <scope>NUCLEOTIDE SEQUENCE [LARGE SCALE GENOMIC DNA]</scope>
    <source>
        <strain evidence="2">JBL SC #1</strain>
    </source>
</reference>
<dbReference type="PANTHER" id="PTHR34438">
    <property type="entry name" value="SI:DKEY-97L20.6"/>
    <property type="match status" value="1"/>
</dbReference>
<accession>H9GAD5</accession>
<keyword evidence="3" id="KW-1185">Reference proteome</keyword>
<dbReference type="Ensembl" id="ENSACAT00000005595.3">
    <property type="protein sequence ID" value="ENSACAP00000005475.3"/>
    <property type="gene ID" value="ENSACAG00000005612.3"/>
</dbReference>
<name>H9GAD5_ANOCA</name>
<evidence type="ECO:0000313" key="3">
    <source>
        <dbReference type="Proteomes" id="UP000001646"/>
    </source>
</evidence>
<dbReference type="CTD" id="103306601"/>
<evidence type="ECO:0000313" key="2">
    <source>
        <dbReference type="Ensembl" id="ENSACAP00000005475.3"/>
    </source>
</evidence>
<dbReference type="HOGENOM" id="CLU_1986699_0_0_1"/>
<dbReference type="OrthoDB" id="193650at2759"/>
<feature type="region of interest" description="Disordered" evidence="1">
    <location>
        <begin position="442"/>
        <end position="477"/>
    </location>
</feature>